<dbReference type="InterPro" id="IPR007701">
    <property type="entry name" value="Interferon-rel_develop_reg_N"/>
</dbReference>
<dbReference type="Proteomes" id="UP001237642">
    <property type="component" value="Unassembled WGS sequence"/>
</dbReference>
<keyword evidence="3" id="KW-1185">Reference proteome</keyword>
<protein>
    <recommendedName>
        <fullName evidence="1">Interferon-related developmental regulator N-terminal domain-containing protein</fullName>
    </recommendedName>
</protein>
<feature type="domain" description="Interferon-related developmental regulator N-terminal" evidence="1">
    <location>
        <begin position="6"/>
        <end position="95"/>
    </location>
</feature>
<dbReference type="Pfam" id="PF05004">
    <property type="entry name" value="IFRD"/>
    <property type="match status" value="1"/>
</dbReference>
<comment type="caution">
    <text evidence="2">The sequence shown here is derived from an EMBL/GenBank/DDBJ whole genome shotgun (WGS) entry which is preliminary data.</text>
</comment>
<evidence type="ECO:0000313" key="3">
    <source>
        <dbReference type="Proteomes" id="UP001237642"/>
    </source>
</evidence>
<dbReference type="PANTHER" id="PTHR12354">
    <property type="entry name" value="INTERFERON-RELATED DEVELOPMENTAL REGULATOR"/>
    <property type="match status" value="1"/>
</dbReference>
<dbReference type="AlphaFoldDB" id="A0AAD8ILD6"/>
<reference evidence="2" key="1">
    <citation type="submission" date="2023-02" db="EMBL/GenBank/DDBJ databases">
        <title>Genome of toxic invasive species Heracleum sosnowskyi carries increased number of genes despite the absence of recent whole-genome duplications.</title>
        <authorList>
            <person name="Schelkunov M."/>
            <person name="Shtratnikova V."/>
            <person name="Makarenko M."/>
            <person name="Klepikova A."/>
            <person name="Omelchenko D."/>
            <person name="Novikova G."/>
            <person name="Obukhova E."/>
            <person name="Bogdanov V."/>
            <person name="Penin A."/>
            <person name="Logacheva M."/>
        </authorList>
    </citation>
    <scope>NUCLEOTIDE SEQUENCE</scope>
    <source>
        <strain evidence="2">Hsosn_3</strain>
        <tissue evidence="2">Leaf</tissue>
    </source>
</reference>
<name>A0AAD8ILD6_9APIA</name>
<dbReference type="PANTHER" id="PTHR12354:SF1">
    <property type="entry name" value="INTERFERON-RELATED DEVELOPMENTAL REGULATOR 1"/>
    <property type="match status" value="1"/>
</dbReference>
<reference evidence="2" key="2">
    <citation type="submission" date="2023-05" db="EMBL/GenBank/DDBJ databases">
        <authorList>
            <person name="Schelkunov M.I."/>
        </authorList>
    </citation>
    <scope>NUCLEOTIDE SEQUENCE</scope>
    <source>
        <strain evidence="2">Hsosn_3</strain>
        <tissue evidence="2">Leaf</tissue>
    </source>
</reference>
<organism evidence="2 3">
    <name type="scientific">Heracleum sosnowskyi</name>
    <dbReference type="NCBI Taxonomy" id="360622"/>
    <lineage>
        <taxon>Eukaryota</taxon>
        <taxon>Viridiplantae</taxon>
        <taxon>Streptophyta</taxon>
        <taxon>Embryophyta</taxon>
        <taxon>Tracheophyta</taxon>
        <taxon>Spermatophyta</taxon>
        <taxon>Magnoliopsida</taxon>
        <taxon>eudicotyledons</taxon>
        <taxon>Gunneridae</taxon>
        <taxon>Pentapetalae</taxon>
        <taxon>asterids</taxon>
        <taxon>campanulids</taxon>
        <taxon>Apiales</taxon>
        <taxon>Apiaceae</taxon>
        <taxon>Apioideae</taxon>
        <taxon>apioid superclade</taxon>
        <taxon>Tordylieae</taxon>
        <taxon>Tordyliinae</taxon>
        <taxon>Heracleum</taxon>
    </lineage>
</organism>
<gene>
    <name evidence="2" type="ORF">POM88_016100</name>
</gene>
<dbReference type="EMBL" id="JAUIZM010000004">
    <property type="protein sequence ID" value="KAK1387922.1"/>
    <property type="molecule type" value="Genomic_DNA"/>
</dbReference>
<accession>A0AAD8ILD6</accession>
<evidence type="ECO:0000259" key="1">
    <source>
        <dbReference type="Pfam" id="PF05004"/>
    </source>
</evidence>
<sequence>MVNSLNRFENSINKGSALEIKLATQVIGLLALTVGPRDCANEIYDESLRILPQALITKSQPIPILECLAIVTFVRDNDFDETERSMKIIWEYLNKVSEDKFWSERDETLYIQVMKDAGMKNVQSGANATSDVLELSSALDHKCRQTSLNVCGNIFTLGTWSEQKKMSYLERFLGDGFKKHIVVGGRDIKNIERQTGHSRNSIMSKGKTQHRKKLRMISQVSSLCLITLNFTPLL</sequence>
<dbReference type="InterPro" id="IPR039777">
    <property type="entry name" value="IFRD"/>
</dbReference>
<proteinExistence type="predicted"/>
<evidence type="ECO:0000313" key="2">
    <source>
        <dbReference type="EMBL" id="KAK1387922.1"/>
    </source>
</evidence>